<accession>A0A7J7N7Q2</accession>
<dbReference type="Gene3D" id="3.50.50.100">
    <property type="match status" value="2"/>
</dbReference>
<comment type="similarity">
    <text evidence="2">Belongs to the NADH dehydrogenase family.</text>
</comment>
<dbReference type="SUPFAM" id="SSF51905">
    <property type="entry name" value="FAD/NAD(P)-binding domain"/>
    <property type="match status" value="1"/>
</dbReference>
<dbReference type="SMART" id="SM00054">
    <property type="entry name" value="EFh"/>
    <property type="match status" value="1"/>
</dbReference>
<evidence type="ECO:0000256" key="5">
    <source>
        <dbReference type="ARBA" id="ARBA00022827"/>
    </source>
</evidence>
<feature type="domain" description="EF-hand" evidence="11">
    <location>
        <begin position="134"/>
        <end position="169"/>
    </location>
</feature>
<reference evidence="12 13" key="1">
    <citation type="journal article" date="2020" name="IScience">
        <title>Genome Sequencing of the Endangered Kingdonia uniflora (Circaeasteraceae, Ranunculales) Reveals Potential Mechanisms of Evolutionary Specialization.</title>
        <authorList>
            <person name="Sun Y."/>
            <person name="Deng T."/>
            <person name="Zhang A."/>
            <person name="Moore M.J."/>
            <person name="Landis J.B."/>
            <person name="Lin N."/>
            <person name="Zhang H."/>
            <person name="Zhang X."/>
            <person name="Huang J."/>
            <person name="Zhang X."/>
            <person name="Sun H."/>
            <person name="Wang H."/>
        </authorList>
    </citation>
    <scope>NUCLEOTIDE SEQUENCE [LARGE SCALE GENOMIC DNA]</scope>
    <source>
        <strain evidence="12">TB1705</strain>
        <tissue evidence="12">Leaf</tissue>
    </source>
</reference>
<evidence type="ECO:0000256" key="8">
    <source>
        <dbReference type="ARBA" id="ARBA00023002"/>
    </source>
</evidence>
<keyword evidence="6" id="KW-0106">Calcium</keyword>
<evidence type="ECO:0000313" key="13">
    <source>
        <dbReference type="Proteomes" id="UP000541444"/>
    </source>
</evidence>
<evidence type="ECO:0000256" key="1">
    <source>
        <dbReference type="ARBA" id="ARBA00004137"/>
    </source>
</evidence>
<evidence type="ECO:0000256" key="2">
    <source>
        <dbReference type="ARBA" id="ARBA00005272"/>
    </source>
</evidence>
<keyword evidence="5" id="KW-0274">FAD</keyword>
<keyword evidence="8" id="KW-0560">Oxidoreductase</keyword>
<keyword evidence="4" id="KW-0999">Mitochondrion inner membrane</keyword>
<dbReference type="SUPFAM" id="SSF47473">
    <property type="entry name" value="EF-hand"/>
    <property type="match status" value="1"/>
</dbReference>
<keyword evidence="13" id="KW-1185">Reference proteome</keyword>
<evidence type="ECO:0000256" key="9">
    <source>
        <dbReference type="ARBA" id="ARBA00023027"/>
    </source>
</evidence>
<protein>
    <recommendedName>
        <fullName evidence="11">EF-hand domain-containing protein</fullName>
    </recommendedName>
</protein>
<keyword evidence="7" id="KW-0809">Transit peptide</keyword>
<keyword evidence="9" id="KW-0520">NAD</keyword>
<gene>
    <name evidence="12" type="ORF">GIB67_013812</name>
</gene>
<dbReference type="PROSITE" id="PS50222">
    <property type="entry name" value="EF_HAND_2"/>
    <property type="match status" value="1"/>
</dbReference>
<name>A0A7J7N7Q2_9MAGN</name>
<sequence>MKLYFVIVGGGPIGVEFAAELHDFVKEDLVKIYPMVQNLKFQRDGIKVKTGCRVIGVSKKDIAVKVKSEGIVSSIPYGMVVWSGGTETHPVIRNIMEQIGQSKRRSLAADEWVRVEGCDSVYALGDCATIHQRKVMKDILTIFSTADKDNSGTLTVKEFQDVIKDILIQENKDITSKTSAVTKHNMGTTSSSGTDCSKEDKELGSVVIRNPFSFIPFVVTDQSENSKKIVKKEDSSVSSNTRENIIEAQNNESDSSVLQEVKEMARSCRGRGCTVGRGYRGLQSGIFDDEPAPSQESLGSIPVGPDEQAVSEARVGTGIVPGVQIHLGTSPTSIARSSAVREHSYLEQLLKYKHPSFDGTTVPSGAESWFMSIEKTLNILKCPEDQRDEEQRKMKFLKGLRPYYRKFLISSGASSYREVLSNALPIEQNDVEDRKSKDLRSQVR</sequence>
<evidence type="ECO:0000256" key="3">
    <source>
        <dbReference type="ARBA" id="ARBA00022630"/>
    </source>
</evidence>
<dbReference type="GO" id="GO:0005509">
    <property type="term" value="F:calcium ion binding"/>
    <property type="evidence" value="ECO:0007669"/>
    <property type="project" value="InterPro"/>
</dbReference>
<dbReference type="Proteomes" id="UP000541444">
    <property type="component" value="Unassembled WGS sequence"/>
</dbReference>
<dbReference type="InterPro" id="IPR045024">
    <property type="entry name" value="NDH-2"/>
</dbReference>
<evidence type="ECO:0000313" key="12">
    <source>
        <dbReference type="EMBL" id="KAF6163113.1"/>
    </source>
</evidence>
<dbReference type="AlphaFoldDB" id="A0A7J7N7Q2"/>
<keyword evidence="3" id="KW-0285">Flavoprotein</keyword>
<keyword evidence="4" id="KW-0472">Membrane</keyword>
<evidence type="ECO:0000256" key="10">
    <source>
        <dbReference type="ARBA" id="ARBA00049010"/>
    </source>
</evidence>
<dbReference type="PANTHER" id="PTHR43706">
    <property type="entry name" value="NADH DEHYDROGENASE"/>
    <property type="match status" value="1"/>
</dbReference>
<comment type="subcellular location">
    <subcellularLocation>
        <location evidence="1">Mitochondrion inner membrane</location>
        <topology evidence="1">Peripheral membrane protein</topology>
        <orientation evidence="1">Intermembrane side</orientation>
    </subcellularLocation>
</comment>
<proteinExistence type="inferred from homology"/>
<evidence type="ECO:0000259" key="11">
    <source>
        <dbReference type="PROSITE" id="PS50222"/>
    </source>
</evidence>
<evidence type="ECO:0000256" key="7">
    <source>
        <dbReference type="ARBA" id="ARBA00022946"/>
    </source>
</evidence>
<comment type="caution">
    <text evidence="12">The sequence shown here is derived from an EMBL/GenBank/DDBJ whole genome shotgun (WGS) entry which is preliminary data.</text>
</comment>
<dbReference type="Pfam" id="PF07992">
    <property type="entry name" value="Pyr_redox_2"/>
    <property type="match status" value="1"/>
</dbReference>
<dbReference type="PANTHER" id="PTHR43706:SF3">
    <property type="entry name" value="EXTERNAL ALTERNATIVE NAD(P)H-UBIQUINONE OXIDOREDUCTASE B1, MITOCHONDRIAL"/>
    <property type="match status" value="1"/>
</dbReference>
<organism evidence="12 13">
    <name type="scientific">Kingdonia uniflora</name>
    <dbReference type="NCBI Taxonomy" id="39325"/>
    <lineage>
        <taxon>Eukaryota</taxon>
        <taxon>Viridiplantae</taxon>
        <taxon>Streptophyta</taxon>
        <taxon>Embryophyta</taxon>
        <taxon>Tracheophyta</taxon>
        <taxon>Spermatophyta</taxon>
        <taxon>Magnoliopsida</taxon>
        <taxon>Ranunculales</taxon>
        <taxon>Circaeasteraceae</taxon>
        <taxon>Kingdonia</taxon>
    </lineage>
</organism>
<evidence type="ECO:0000256" key="6">
    <source>
        <dbReference type="ARBA" id="ARBA00022837"/>
    </source>
</evidence>
<comment type="catalytic activity">
    <reaction evidence="10">
        <text>a ubiquinone + NADH + H(+) = a ubiquinol + NAD(+)</text>
        <dbReference type="Rhea" id="RHEA:23152"/>
        <dbReference type="Rhea" id="RHEA-COMP:9565"/>
        <dbReference type="Rhea" id="RHEA-COMP:9566"/>
        <dbReference type="ChEBI" id="CHEBI:15378"/>
        <dbReference type="ChEBI" id="CHEBI:16389"/>
        <dbReference type="ChEBI" id="CHEBI:17976"/>
        <dbReference type="ChEBI" id="CHEBI:57540"/>
        <dbReference type="ChEBI" id="CHEBI:57945"/>
    </reaction>
</comment>
<dbReference type="EMBL" id="JACGCM010001000">
    <property type="protein sequence ID" value="KAF6163113.1"/>
    <property type="molecule type" value="Genomic_DNA"/>
</dbReference>
<evidence type="ECO:0000256" key="4">
    <source>
        <dbReference type="ARBA" id="ARBA00022792"/>
    </source>
</evidence>
<dbReference type="InterPro" id="IPR002048">
    <property type="entry name" value="EF_hand_dom"/>
</dbReference>
<dbReference type="InterPro" id="IPR018247">
    <property type="entry name" value="EF_Hand_1_Ca_BS"/>
</dbReference>
<dbReference type="InterPro" id="IPR011992">
    <property type="entry name" value="EF-hand-dom_pair"/>
</dbReference>
<dbReference type="InterPro" id="IPR036188">
    <property type="entry name" value="FAD/NAD-bd_sf"/>
</dbReference>
<dbReference type="OrthoDB" id="3244603at2759"/>
<dbReference type="GO" id="GO:0003954">
    <property type="term" value="F:NADH dehydrogenase activity"/>
    <property type="evidence" value="ECO:0007669"/>
    <property type="project" value="InterPro"/>
</dbReference>
<dbReference type="PROSITE" id="PS00018">
    <property type="entry name" value="EF_HAND_1"/>
    <property type="match status" value="1"/>
</dbReference>
<dbReference type="GO" id="GO:0005743">
    <property type="term" value="C:mitochondrial inner membrane"/>
    <property type="evidence" value="ECO:0007669"/>
    <property type="project" value="UniProtKB-SubCell"/>
</dbReference>
<keyword evidence="4" id="KW-0496">Mitochondrion</keyword>
<dbReference type="InterPro" id="IPR023753">
    <property type="entry name" value="FAD/NAD-binding_dom"/>
</dbReference>